<accession>A0A413F871</accession>
<evidence type="ECO:0000313" key="2">
    <source>
        <dbReference type="Proteomes" id="UP000283880"/>
    </source>
</evidence>
<dbReference type="Pfam" id="PF19642">
    <property type="entry name" value="DUF6145"/>
    <property type="match status" value="1"/>
</dbReference>
<sequence length="117" mass="13724">MEENTVLCGANSYEQKYYFNQDFDSLPESVKRELQVMCVLYTEDVGGILTLEFEPDGNLEFKVTAPEEDYLFDEIGSVLKIKQYQEEKRELLESLELYYRAFFLGEDLDFTAKEQEA</sequence>
<dbReference type="Proteomes" id="UP000283880">
    <property type="component" value="Unassembled WGS sequence"/>
</dbReference>
<comment type="caution">
    <text evidence="1">The sequence shown here is derived from an EMBL/GenBank/DDBJ whole genome shotgun (WGS) entry which is preliminary data.</text>
</comment>
<evidence type="ECO:0000313" key="1">
    <source>
        <dbReference type="EMBL" id="RGX22919.1"/>
    </source>
</evidence>
<organism evidence="1 2">
    <name type="scientific">Enterocloster asparagiformis</name>
    <dbReference type="NCBI Taxonomy" id="333367"/>
    <lineage>
        <taxon>Bacteria</taxon>
        <taxon>Bacillati</taxon>
        <taxon>Bacillota</taxon>
        <taxon>Clostridia</taxon>
        <taxon>Lachnospirales</taxon>
        <taxon>Lachnospiraceae</taxon>
        <taxon>Enterocloster</taxon>
    </lineage>
</organism>
<dbReference type="OrthoDB" id="9794005at2"/>
<dbReference type="InterPro" id="IPR046143">
    <property type="entry name" value="DUF6145"/>
</dbReference>
<dbReference type="RefSeq" id="WP_007713164.1">
    <property type="nucleotide sequence ID" value="NZ_BAABXR010000001.1"/>
</dbReference>
<dbReference type="AlphaFoldDB" id="A0A413F871"/>
<protein>
    <submittedName>
        <fullName evidence="1">Uncharacterized protein</fullName>
    </submittedName>
</protein>
<reference evidence="1 2" key="1">
    <citation type="submission" date="2018-08" db="EMBL/GenBank/DDBJ databases">
        <title>A genome reference for cultivated species of the human gut microbiota.</title>
        <authorList>
            <person name="Zou Y."/>
            <person name="Xue W."/>
            <person name="Luo G."/>
        </authorList>
    </citation>
    <scope>NUCLEOTIDE SEQUENCE [LARGE SCALE GENOMIC DNA]</scope>
    <source>
        <strain evidence="1 2">AF04-15</strain>
    </source>
</reference>
<gene>
    <name evidence="1" type="ORF">DWV29_25280</name>
</gene>
<name>A0A413F871_9FIRM</name>
<dbReference type="EMBL" id="QSBM01000026">
    <property type="protein sequence ID" value="RGX22919.1"/>
    <property type="molecule type" value="Genomic_DNA"/>
</dbReference>
<proteinExistence type="predicted"/>